<keyword evidence="1" id="KW-1133">Transmembrane helix</keyword>
<feature type="transmembrane region" description="Helical" evidence="1">
    <location>
        <begin position="136"/>
        <end position="169"/>
    </location>
</feature>
<evidence type="ECO:0000256" key="1">
    <source>
        <dbReference type="SAM" id="Phobius"/>
    </source>
</evidence>
<organism evidence="2 3">
    <name type="scientific">Rhizobium gallicum</name>
    <dbReference type="NCBI Taxonomy" id="56730"/>
    <lineage>
        <taxon>Bacteria</taxon>
        <taxon>Pseudomonadati</taxon>
        <taxon>Pseudomonadota</taxon>
        <taxon>Alphaproteobacteria</taxon>
        <taxon>Hyphomicrobiales</taxon>
        <taxon>Rhizobiaceae</taxon>
        <taxon>Rhizobium/Agrobacterium group</taxon>
        <taxon>Rhizobium</taxon>
    </lineage>
</organism>
<reference evidence="2 3" key="1">
    <citation type="submission" date="2016-09" db="EMBL/GenBank/DDBJ databases">
        <title>The complete genome sequences of Rhizobium gallicum, symbiovars gallicum and phaseoli, symbionts associated to common bean (Phaseolus vulgaris).</title>
        <authorList>
            <person name="Bustos P."/>
            <person name="Santamaria R.I."/>
            <person name="Perez-Carrascal O.M."/>
            <person name="Juarez S."/>
            <person name="Lozano L."/>
            <person name="Martinez-Flores I."/>
            <person name="Martinez-Romero E."/>
            <person name="Cevallos M."/>
            <person name="Romero D."/>
            <person name="Davila G."/>
            <person name="Gonzalez V."/>
        </authorList>
    </citation>
    <scope>NUCLEOTIDE SEQUENCE [LARGE SCALE GENOMIC DNA]</scope>
    <source>
        <strain evidence="2 3">IE4872</strain>
        <plasmid evidence="3">prgalie4872c</plasmid>
    </source>
</reference>
<dbReference type="InterPro" id="IPR043130">
    <property type="entry name" value="CDP-OH_PTrfase_TM_dom"/>
</dbReference>
<feature type="transmembrane region" description="Helical" evidence="1">
    <location>
        <begin position="181"/>
        <end position="199"/>
    </location>
</feature>
<evidence type="ECO:0000313" key="2">
    <source>
        <dbReference type="EMBL" id="APO70286.1"/>
    </source>
</evidence>
<geneLocation type="plasmid" evidence="3">
    <name>prgalie4872c</name>
</geneLocation>
<feature type="transmembrane region" description="Helical" evidence="1">
    <location>
        <begin position="95"/>
        <end position="116"/>
    </location>
</feature>
<feature type="transmembrane region" description="Helical" evidence="1">
    <location>
        <begin position="12"/>
        <end position="44"/>
    </location>
</feature>
<feature type="transmembrane region" description="Helical" evidence="1">
    <location>
        <begin position="64"/>
        <end position="88"/>
    </location>
</feature>
<accession>A0A1L5NQV6</accession>
<proteinExistence type="predicted"/>
<dbReference type="Proteomes" id="UP000184749">
    <property type="component" value="Plasmid pRgalIE4872c"/>
</dbReference>
<dbReference type="AlphaFoldDB" id="A0A1L5NQV6"/>
<dbReference type="GO" id="GO:0016740">
    <property type="term" value="F:transferase activity"/>
    <property type="evidence" value="ECO:0007669"/>
    <property type="project" value="UniProtKB-KW"/>
</dbReference>
<evidence type="ECO:0000313" key="3">
    <source>
        <dbReference type="Proteomes" id="UP000184749"/>
    </source>
</evidence>
<keyword evidence="1" id="KW-0472">Membrane</keyword>
<keyword evidence="2" id="KW-0614">Plasmid</keyword>
<sequence length="203" mass="21388">MIRYLFDAANAVTALGLIFAMTAIYFVLVEHFDVGICFALWALLADDADGMIAKSSPNRTAVTAQIGGAFDGLADLVYAAVFPAILILSFNAFSVPAFLAAVCLVLSGALRLSYFLTFGLDADGFGRGLPLNNDLFVLAFLFAANHYFPIQGLGTVLIGAAFILSILHLSTFKFPGTGNKLRLTNLTLAVVGSIGLLAGELGK</sequence>
<dbReference type="Gene3D" id="1.20.120.1760">
    <property type="match status" value="1"/>
</dbReference>
<dbReference type="EMBL" id="CP017104">
    <property type="protein sequence ID" value="APO70286.1"/>
    <property type="molecule type" value="Genomic_DNA"/>
</dbReference>
<gene>
    <name evidence="2" type="ORF">IE4872_PC00259</name>
</gene>
<dbReference type="RefSeq" id="WP_074070811.1">
    <property type="nucleotide sequence ID" value="NZ_CP017104.1"/>
</dbReference>
<keyword evidence="1" id="KW-0812">Transmembrane</keyword>
<name>A0A1L5NQV6_9HYPH</name>
<protein>
    <submittedName>
        <fullName evidence="2">CDP-alcohol phosphatidyltransferase protein</fullName>
    </submittedName>
</protein>
<dbReference type="OrthoDB" id="9777147at2"/>
<keyword evidence="2" id="KW-0808">Transferase</keyword>